<dbReference type="InterPro" id="IPR021949">
    <property type="entry name" value="DUF3566_TM"/>
</dbReference>
<feature type="transmembrane region" description="Helical" evidence="2">
    <location>
        <begin position="250"/>
        <end position="276"/>
    </location>
</feature>
<dbReference type="AlphaFoldDB" id="A0A4R4VI43"/>
<feature type="compositionally biased region" description="Acidic residues" evidence="1">
    <location>
        <begin position="80"/>
        <end position="89"/>
    </location>
</feature>
<evidence type="ECO:0000259" key="3">
    <source>
        <dbReference type="Pfam" id="PF12089"/>
    </source>
</evidence>
<feature type="compositionally biased region" description="Basic and acidic residues" evidence="1">
    <location>
        <begin position="1"/>
        <end position="17"/>
    </location>
</feature>
<feature type="region of interest" description="Disordered" evidence="1">
    <location>
        <begin position="1"/>
        <end position="179"/>
    </location>
</feature>
<feature type="transmembrane region" description="Helical" evidence="2">
    <location>
        <begin position="194"/>
        <end position="217"/>
    </location>
</feature>
<keyword evidence="5" id="KW-1185">Reference proteome</keyword>
<dbReference type="EMBL" id="SMKS01000039">
    <property type="protein sequence ID" value="TDD03437.1"/>
    <property type="molecule type" value="Genomic_DNA"/>
</dbReference>
<evidence type="ECO:0000313" key="5">
    <source>
        <dbReference type="Proteomes" id="UP000295674"/>
    </source>
</evidence>
<name>A0A4R4VI43_9PSEU</name>
<gene>
    <name evidence="4" type="ORF">E1181_20545</name>
</gene>
<organism evidence="4 5">
    <name type="scientific">Saccharopolyspora terrae</name>
    <dbReference type="NCBI Taxonomy" id="2530384"/>
    <lineage>
        <taxon>Bacteria</taxon>
        <taxon>Bacillati</taxon>
        <taxon>Actinomycetota</taxon>
        <taxon>Actinomycetes</taxon>
        <taxon>Pseudonocardiales</taxon>
        <taxon>Pseudonocardiaceae</taxon>
        <taxon>Saccharopolyspora</taxon>
    </lineage>
</organism>
<sequence>MTSSEKPESSDPQKDAGRGSASTQTVDDKVSTTGSEAAASASGTDESGSTAEPTATDGGGEDLDGTDAPPPWQRGSASSSEEESAEEEPSSLSGSLAAGALGGAAGAAAGGSAAGSRDTDDTQTIPKTVSDQETVRTQIPQSGRTQVSYTGAGSGSGTQQQRSTTGPSARRPSRGPRRASLQIKRFDPWSVLKLALVLSVALFFVWMIAVAVLYGVLDGMGVWEQLNGTFTELTQPDDAVNEPLISAGRVFGVASIIGAINIVLITALATVAAFIYNVAADFAGGIEITLSERE</sequence>
<keyword evidence="2" id="KW-0812">Transmembrane</keyword>
<protein>
    <submittedName>
        <fullName evidence="4">DUF3566 domain-containing protein</fullName>
    </submittedName>
</protein>
<feature type="compositionally biased region" description="Low complexity" evidence="1">
    <location>
        <begin position="31"/>
        <end position="56"/>
    </location>
</feature>
<feature type="compositionally biased region" description="Gly residues" evidence="1">
    <location>
        <begin position="100"/>
        <end position="113"/>
    </location>
</feature>
<proteinExistence type="predicted"/>
<dbReference type="RefSeq" id="WP_132677189.1">
    <property type="nucleotide sequence ID" value="NZ_SMKS01000039.1"/>
</dbReference>
<evidence type="ECO:0000256" key="2">
    <source>
        <dbReference type="SAM" id="Phobius"/>
    </source>
</evidence>
<dbReference type="OrthoDB" id="3240216at2"/>
<accession>A0A4R4VI43</accession>
<feature type="compositionally biased region" description="Low complexity" evidence="1">
    <location>
        <begin position="90"/>
        <end position="99"/>
    </location>
</feature>
<evidence type="ECO:0000256" key="1">
    <source>
        <dbReference type="SAM" id="MobiDB-lite"/>
    </source>
</evidence>
<dbReference type="Pfam" id="PF12089">
    <property type="entry name" value="DUF3566"/>
    <property type="match status" value="1"/>
</dbReference>
<evidence type="ECO:0000313" key="4">
    <source>
        <dbReference type="EMBL" id="TDD03437.1"/>
    </source>
</evidence>
<reference evidence="4 5" key="1">
    <citation type="submission" date="2019-03" db="EMBL/GenBank/DDBJ databases">
        <title>Draft genome sequences of novel Actinobacteria.</title>
        <authorList>
            <person name="Sahin N."/>
            <person name="Ay H."/>
            <person name="Saygin H."/>
        </authorList>
    </citation>
    <scope>NUCLEOTIDE SEQUENCE [LARGE SCALE GENOMIC DNA]</scope>
    <source>
        <strain evidence="4 5">16K309</strain>
    </source>
</reference>
<dbReference type="Proteomes" id="UP000295674">
    <property type="component" value="Unassembled WGS sequence"/>
</dbReference>
<keyword evidence="2" id="KW-1133">Transmembrane helix</keyword>
<feature type="compositionally biased region" description="Polar residues" evidence="1">
    <location>
        <begin position="122"/>
        <end position="147"/>
    </location>
</feature>
<keyword evidence="2" id="KW-0472">Membrane</keyword>
<feature type="domain" description="DUF3566" evidence="3">
    <location>
        <begin position="176"/>
        <end position="292"/>
    </location>
</feature>
<feature type="compositionally biased region" description="Low complexity" evidence="1">
    <location>
        <begin position="157"/>
        <end position="170"/>
    </location>
</feature>
<comment type="caution">
    <text evidence="4">The sequence shown here is derived from an EMBL/GenBank/DDBJ whole genome shotgun (WGS) entry which is preliminary data.</text>
</comment>